<dbReference type="PANTHER" id="PTHR13832:SF827">
    <property type="entry name" value="PROTEIN PHOSPHATASE 1L"/>
    <property type="match status" value="1"/>
</dbReference>
<keyword evidence="3" id="KW-1185">Reference proteome</keyword>
<evidence type="ECO:0000313" key="3">
    <source>
        <dbReference type="Proteomes" id="UP000737113"/>
    </source>
</evidence>
<name>A0A972FRU3_9GAMM</name>
<dbReference type="PANTHER" id="PTHR13832">
    <property type="entry name" value="PROTEIN PHOSPHATASE 2C"/>
    <property type="match status" value="1"/>
</dbReference>
<dbReference type="Gene3D" id="3.60.40.10">
    <property type="entry name" value="PPM-type phosphatase domain"/>
    <property type="match status" value="1"/>
</dbReference>
<protein>
    <submittedName>
        <fullName evidence="2">Serine/threonine-protein phosphatase</fullName>
    </submittedName>
</protein>
<dbReference type="Pfam" id="PF13672">
    <property type="entry name" value="PP2C_2"/>
    <property type="match status" value="1"/>
</dbReference>
<evidence type="ECO:0000259" key="1">
    <source>
        <dbReference type="PROSITE" id="PS51746"/>
    </source>
</evidence>
<dbReference type="PROSITE" id="PS51746">
    <property type="entry name" value="PPM_2"/>
    <property type="match status" value="1"/>
</dbReference>
<dbReference type="InterPro" id="IPR036457">
    <property type="entry name" value="PPM-type-like_dom_sf"/>
</dbReference>
<dbReference type="InterPro" id="IPR001932">
    <property type="entry name" value="PPM-type_phosphatase-like_dom"/>
</dbReference>
<evidence type="ECO:0000313" key="2">
    <source>
        <dbReference type="EMBL" id="NMH64099.1"/>
    </source>
</evidence>
<dbReference type="AlphaFoldDB" id="A0A972FRU3"/>
<dbReference type="CDD" id="cd00143">
    <property type="entry name" value="PP2Cc"/>
    <property type="match status" value="1"/>
</dbReference>
<sequence length="257" mass="27829">MQFLSDTQTHKGLVRKINEDACLALPESGVWAVADGMGGHEAGDVASQLVMDTLSRAISRHPGEPSVEMLTAALHEANAAVCRFAEEHLDGQTAGSTVVVLFIERGQYHVLWVGDSRCYLLRDRRLSQLSSDHSQVNEMVQQGLISADEAEHHELANVITRAIGVERQIEVDHISGSCLSGDLYLLCTDGLNKEIPDNEIEQYMGHGSIAEANKALLHSTLVSGAKDNVTCILVSLNVSGLVSECSKTIPLYLKTNV</sequence>
<dbReference type="InterPro" id="IPR015655">
    <property type="entry name" value="PP2C"/>
</dbReference>
<dbReference type="GO" id="GO:0004722">
    <property type="term" value="F:protein serine/threonine phosphatase activity"/>
    <property type="evidence" value="ECO:0007669"/>
    <property type="project" value="InterPro"/>
</dbReference>
<dbReference type="SMART" id="SM00331">
    <property type="entry name" value="PP2C_SIG"/>
    <property type="match status" value="1"/>
</dbReference>
<dbReference type="SMART" id="SM00332">
    <property type="entry name" value="PP2Cc"/>
    <property type="match status" value="1"/>
</dbReference>
<feature type="domain" description="PPM-type phosphatase" evidence="1">
    <location>
        <begin position="1"/>
        <end position="236"/>
    </location>
</feature>
<reference evidence="2" key="1">
    <citation type="submission" date="2020-04" db="EMBL/GenBank/DDBJ databases">
        <title>Description of Shewanella salipaludis sp. nov., isolated from a salt marsh.</title>
        <authorList>
            <person name="Park S."/>
            <person name="Yoon J.-H."/>
        </authorList>
    </citation>
    <scope>NUCLEOTIDE SEQUENCE</scope>
    <source>
        <strain evidence="2">SHSM-M6</strain>
    </source>
</reference>
<dbReference type="Proteomes" id="UP000737113">
    <property type="component" value="Unassembled WGS sequence"/>
</dbReference>
<dbReference type="EMBL" id="JAAXYH010000001">
    <property type="protein sequence ID" value="NMH64099.1"/>
    <property type="molecule type" value="Genomic_DNA"/>
</dbReference>
<organism evidence="2 3">
    <name type="scientific">Shewanella salipaludis</name>
    <dbReference type="NCBI Taxonomy" id="2723052"/>
    <lineage>
        <taxon>Bacteria</taxon>
        <taxon>Pseudomonadati</taxon>
        <taxon>Pseudomonadota</taxon>
        <taxon>Gammaproteobacteria</taxon>
        <taxon>Alteromonadales</taxon>
        <taxon>Shewanellaceae</taxon>
        <taxon>Shewanella</taxon>
    </lineage>
</organism>
<proteinExistence type="predicted"/>
<dbReference type="RefSeq" id="WP_169562762.1">
    <property type="nucleotide sequence ID" value="NZ_JAAXYH010000001.1"/>
</dbReference>
<dbReference type="SUPFAM" id="SSF81606">
    <property type="entry name" value="PP2C-like"/>
    <property type="match status" value="1"/>
</dbReference>
<gene>
    <name evidence="2" type="ORF">HC757_02770</name>
</gene>
<accession>A0A972FRU3</accession>
<comment type="caution">
    <text evidence="2">The sequence shown here is derived from an EMBL/GenBank/DDBJ whole genome shotgun (WGS) entry which is preliminary data.</text>
</comment>